<reference evidence="1" key="2">
    <citation type="submission" date="2020-01" db="EMBL/GenBank/DDBJ databases">
        <authorList>
            <person name="Algora L."/>
            <person name="Schniete J.K."/>
            <person name="MacFadyen A."/>
            <person name="Hoskisson P.A."/>
            <person name="Hunter I.S."/>
            <person name="Herron P.R."/>
        </authorList>
    </citation>
    <scope>NUCLEOTIDE SEQUENCE</scope>
    <source>
        <strain evidence="1">ATCC 10970</strain>
    </source>
</reference>
<reference evidence="1" key="3">
    <citation type="journal article" date="2021" name="bioRxiv">
        <title>Bilateral symmetry of linear streptomycete chromosomes.</title>
        <authorList>
            <person name="Algora-Gallardo L."/>
            <person name="Schniete J.K."/>
            <person name="Mark D.R."/>
            <person name="Hunter I.S."/>
            <person name="Herron P.R."/>
        </authorList>
    </citation>
    <scope>NUCLEOTIDE SEQUENCE</scope>
    <source>
        <strain evidence="1">ATCC 10970</strain>
    </source>
</reference>
<reference evidence="1" key="1">
    <citation type="submission" date="2012-12" db="EMBL/GenBank/DDBJ databases">
        <authorList>
            <person name="Pethick F.E."/>
            <person name="MacFadyen A.C."/>
            <person name="Tang Z."/>
            <person name="Sangal V."/>
            <person name="Tze-Tze L."/>
            <person name="Chu J."/>
            <person name="Guo M."/>
            <person name="Kirby R."/>
            <person name="Hoskisson P.A."/>
            <person name="Herron P.R."/>
            <person name="Hunter I.S."/>
        </authorList>
    </citation>
    <scope>NUCLEOTIDE SEQUENCE</scope>
    <source>
        <strain evidence="1">ATCC 10970</strain>
    </source>
</reference>
<sequence>MPVLRTSPDRGKPTWRFYAPLLFPANGADSPQPCCITPCGSPPATGTSARALHADRTPVVGQRLGDQPSEAATVIDTLLDDLGATVNLREHFNASKGLVSLLNEEREQGTKLTRSTLLQARMRPPRTH</sequence>
<protein>
    <submittedName>
        <fullName evidence="1">Uncharacterized protein</fullName>
    </submittedName>
</protein>
<evidence type="ECO:0000313" key="1">
    <source>
        <dbReference type="EMBL" id="QST78869.1"/>
    </source>
</evidence>
<proteinExistence type="predicted"/>
<dbReference type="AlphaFoldDB" id="A0A8A1UFU0"/>
<accession>A0A8A1UFU0</accession>
<dbReference type="Proteomes" id="UP000011074">
    <property type="component" value="Chromosome"/>
</dbReference>
<evidence type="ECO:0000313" key="2">
    <source>
        <dbReference type="Proteomes" id="UP000011074"/>
    </source>
</evidence>
<dbReference type="EMBL" id="CP048261">
    <property type="protein sequence ID" value="QST78869.1"/>
    <property type="molecule type" value="Genomic_DNA"/>
</dbReference>
<dbReference type="GeneID" id="66852364"/>
<dbReference type="RefSeq" id="WP_129820940.1">
    <property type="nucleotide sequence ID" value="NZ_CP048261.1"/>
</dbReference>
<name>A0A8A1UFU0_STRR1</name>
<organism evidence="1 2">
    <name type="scientific">Streptomyces rimosus subsp. rimosus (strain ATCC 10970 / DSM 40260 / JCM 4667 / NRRL 2234)</name>
    <dbReference type="NCBI Taxonomy" id="1265868"/>
    <lineage>
        <taxon>Bacteria</taxon>
        <taxon>Bacillati</taxon>
        <taxon>Actinomycetota</taxon>
        <taxon>Actinomycetes</taxon>
        <taxon>Kitasatosporales</taxon>
        <taxon>Streptomycetaceae</taxon>
        <taxon>Streptomyces</taxon>
    </lineage>
</organism>
<gene>
    <name evidence="1" type="ORF">SRIM_000540</name>
</gene>